<sequence>MMRRCMAALLLGLIAVPASANVAKHHHRHASSVAAPADAAPLPIPLAPGAREMISHGRFDGVALYPAQGKLKSFAFVLSGADGWQAPEVAIAQQLSARGAIVAGIDTQRLYKTLEAADDDCLFLDGDFENLGRYIEAYEKVPGYLPPILVGRDRGSTLAYMLDAQGPVGTFTGAISLGFCPQTGLHRPFCEADGLRYTTGAVMPPPAGQSLRLPKQPGVLAPSSKLSAPWTWIDAGAPAEACPMAIDPGFPNLKEARRIVSAPSNRDRLYLKQYDALAASLAPTLAAAEPPASLADLPLIELPNATPGDTFAVLWSGDGGWAGLDKDVGEALKKHGIPVVGVDSLRYFWGKRTPGVLAADVDRIVRFYANRWHRSRVLLIGYSQGANVLPFAYNRLPETTRKMVVETALMGLESQADFEFHVTNWVGNSKGLPIAPEMQKLGGTNALCFYGVEEDDSLCPSLDPKRITLIKLPGGHHFDGNYEHLAQLILQAAGIKVPT</sequence>
<dbReference type="Proteomes" id="UP000653472">
    <property type="component" value="Unassembled WGS sequence"/>
</dbReference>
<dbReference type="AlphaFoldDB" id="A0A969WG37"/>
<feature type="signal peptide" evidence="1">
    <location>
        <begin position="1"/>
        <end position="20"/>
    </location>
</feature>
<dbReference type="Gene3D" id="3.40.50.1820">
    <property type="entry name" value="alpha/beta hydrolase"/>
    <property type="match status" value="1"/>
</dbReference>
<protein>
    <submittedName>
        <fullName evidence="3">Virulence factor family protein</fullName>
    </submittedName>
</protein>
<evidence type="ECO:0000259" key="2">
    <source>
        <dbReference type="Pfam" id="PF06057"/>
    </source>
</evidence>
<dbReference type="EMBL" id="JAAVXB010000018">
    <property type="protein sequence ID" value="NKF24661.1"/>
    <property type="molecule type" value="Genomic_DNA"/>
</dbReference>
<dbReference type="InterPro" id="IPR010333">
    <property type="entry name" value="VirJ"/>
</dbReference>
<organism evidence="3 4">
    <name type="scientific">Solimonas marina</name>
    <dbReference type="NCBI Taxonomy" id="2714601"/>
    <lineage>
        <taxon>Bacteria</taxon>
        <taxon>Pseudomonadati</taxon>
        <taxon>Pseudomonadota</taxon>
        <taxon>Gammaproteobacteria</taxon>
        <taxon>Nevskiales</taxon>
        <taxon>Nevskiaceae</taxon>
        <taxon>Solimonas</taxon>
    </lineage>
</organism>
<evidence type="ECO:0000313" key="4">
    <source>
        <dbReference type="Proteomes" id="UP000653472"/>
    </source>
</evidence>
<dbReference type="InterPro" id="IPR029058">
    <property type="entry name" value="AB_hydrolase_fold"/>
</dbReference>
<keyword evidence="1" id="KW-0732">Signal</keyword>
<dbReference type="PIRSF" id="PIRSF029063">
    <property type="entry name" value="IV_sec_VirJ"/>
    <property type="match status" value="1"/>
</dbReference>
<evidence type="ECO:0000256" key="1">
    <source>
        <dbReference type="SAM" id="SignalP"/>
    </source>
</evidence>
<keyword evidence="4" id="KW-1185">Reference proteome</keyword>
<dbReference type="Pfam" id="PF06057">
    <property type="entry name" value="VirJ"/>
    <property type="match status" value="1"/>
</dbReference>
<reference evidence="3" key="1">
    <citation type="submission" date="2020-03" db="EMBL/GenBank/DDBJ databases">
        <title>Solimonas marina sp. nov., isolated from deep seawater of the Pacific Ocean.</title>
        <authorList>
            <person name="Liu X."/>
            <person name="Lai Q."/>
            <person name="Sun F."/>
            <person name="Gai Y."/>
            <person name="Li G."/>
            <person name="Shao Z."/>
        </authorList>
    </citation>
    <scope>NUCLEOTIDE SEQUENCE</scope>
    <source>
        <strain evidence="3">C16B3</strain>
    </source>
</reference>
<comment type="caution">
    <text evidence="3">The sequence shown here is derived from an EMBL/GenBank/DDBJ whole genome shotgun (WGS) entry which is preliminary data.</text>
</comment>
<dbReference type="SUPFAM" id="SSF53474">
    <property type="entry name" value="alpha/beta-Hydrolases"/>
    <property type="match status" value="1"/>
</dbReference>
<dbReference type="InterPro" id="IPR011225">
    <property type="entry name" value="IV_sec_VirJ"/>
</dbReference>
<proteinExistence type="predicted"/>
<accession>A0A969WG37</accession>
<gene>
    <name evidence="3" type="ORF">G7Y82_20325</name>
</gene>
<evidence type="ECO:0000313" key="3">
    <source>
        <dbReference type="EMBL" id="NKF24661.1"/>
    </source>
</evidence>
<name>A0A969WG37_9GAMM</name>
<feature type="chain" id="PRO_5037516588" evidence="1">
    <location>
        <begin position="21"/>
        <end position="499"/>
    </location>
</feature>
<feature type="domain" description="Bacterial virulence" evidence="2">
    <location>
        <begin position="309"/>
        <end position="492"/>
    </location>
</feature>
<dbReference type="RefSeq" id="WP_168149971.1">
    <property type="nucleotide sequence ID" value="NZ_JAAVXB010000018.1"/>
</dbReference>